<dbReference type="Pfam" id="PF25459">
    <property type="entry name" value="AIM3_BBC1_C"/>
    <property type="match status" value="1"/>
</dbReference>
<dbReference type="InterPro" id="IPR057402">
    <property type="entry name" value="AIM3_BBC1_C"/>
</dbReference>
<dbReference type="OrthoDB" id="3357271at2759"/>
<name>A0A448YJ29_BRENA</name>
<reference evidence="3 4" key="1">
    <citation type="submission" date="2018-12" db="EMBL/GenBank/DDBJ databases">
        <authorList>
            <person name="Tiukova I."/>
            <person name="Dainat J."/>
        </authorList>
    </citation>
    <scope>NUCLEOTIDE SEQUENCE [LARGE SCALE GENOMIC DNA]</scope>
</reference>
<feature type="compositionally biased region" description="Pro residues" evidence="1">
    <location>
        <begin position="243"/>
        <end position="257"/>
    </location>
</feature>
<feature type="compositionally biased region" description="Basic and acidic residues" evidence="1">
    <location>
        <begin position="14"/>
        <end position="30"/>
    </location>
</feature>
<proteinExistence type="predicted"/>
<dbReference type="Gene3D" id="3.90.1720.60">
    <property type="match status" value="1"/>
</dbReference>
<dbReference type="Proteomes" id="UP000290900">
    <property type="component" value="Unassembled WGS sequence"/>
</dbReference>
<dbReference type="AlphaFoldDB" id="A0A448YJ29"/>
<dbReference type="EMBL" id="CAACVR010000007">
    <property type="protein sequence ID" value="VEU20843.1"/>
    <property type="molecule type" value="Genomic_DNA"/>
</dbReference>
<sequence>MVTDVKKKAPPVPRKKDSLRKLEADVKDTADEPIASLRNGLRHVSLSEAKSSEPEVTNAAGLKSEKLYNTSKAMPEPTTASEPKPKPAVFHRPPAPTPRKVLTPTVVHDSEEEVEEEETPPPLPQRREKQREGEKDESQLKSSVSRSPTPSDDEGPPLPTRPSERPPTRPSSKPKPVVPPKHVKSSFQDTKVTAVTSQTSSSSSDSADRLRPPVVAPRSQSRSAISTPPPVPPSRSQSRPASSPAPAPGRTPTPPPSRGESPSVVASKWLEPDLDLEIPTCWFASNDPSKLPLCFRGCDSVSSHGNIGKNQFAIYAFRLPDLASARMKFSWDASGSSPLDTLNQEVSFLPPPSATKQQLLEGSKKYGEHIANWCEVREGQTVGDGECWTLAHDALAKACGKHAFISSGLNHGALLVTYKGAAGSRKLSRIREPVSDSTRRGDILQFKSCFFTYPNKSLTFGSPDHTAVVLDVRDSQLVIIQQNQNGRKVVSTGEIDLDNMAGGELKVFRPVDSDWITSLSDVAMI</sequence>
<feature type="compositionally biased region" description="Low complexity" evidence="1">
    <location>
        <begin position="192"/>
        <end position="205"/>
    </location>
</feature>
<organism evidence="3 4">
    <name type="scientific">Brettanomyces naardenensis</name>
    <name type="common">Yeast</name>
    <dbReference type="NCBI Taxonomy" id="13370"/>
    <lineage>
        <taxon>Eukaryota</taxon>
        <taxon>Fungi</taxon>
        <taxon>Dikarya</taxon>
        <taxon>Ascomycota</taxon>
        <taxon>Saccharomycotina</taxon>
        <taxon>Pichiomycetes</taxon>
        <taxon>Pichiales</taxon>
        <taxon>Pichiaceae</taxon>
        <taxon>Brettanomyces</taxon>
    </lineage>
</organism>
<evidence type="ECO:0000313" key="3">
    <source>
        <dbReference type="EMBL" id="VEU20843.1"/>
    </source>
</evidence>
<accession>A0A448YJ29</accession>
<feature type="compositionally biased region" description="Acidic residues" evidence="1">
    <location>
        <begin position="110"/>
        <end position="119"/>
    </location>
</feature>
<evidence type="ECO:0000313" key="4">
    <source>
        <dbReference type="Proteomes" id="UP000290900"/>
    </source>
</evidence>
<protein>
    <submittedName>
        <fullName evidence="3">DEKNAAC101776</fullName>
    </submittedName>
</protein>
<feature type="region of interest" description="Disordered" evidence="1">
    <location>
        <begin position="1"/>
        <end position="263"/>
    </location>
</feature>
<feature type="compositionally biased region" description="Polar residues" evidence="1">
    <location>
        <begin position="140"/>
        <end position="150"/>
    </location>
</feature>
<dbReference type="InParanoid" id="A0A448YJ29"/>
<feature type="compositionally biased region" description="Basic and acidic residues" evidence="1">
    <location>
        <begin position="125"/>
        <end position="139"/>
    </location>
</feature>
<dbReference type="STRING" id="13370.A0A448YJ29"/>
<evidence type="ECO:0000256" key="1">
    <source>
        <dbReference type="SAM" id="MobiDB-lite"/>
    </source>
</evidence>
<evidence type="ECO:0000259" key="2">
    <source>
        <dbReference type="Pfam" id="PF25459"/>
    </source>
</evidence>
<keyword evidence="4" id="KW-1185">Reference proteome</keyword>
<feature type="domain" description="BBC1/AIM3 cysteine proteinase-fold" evidence="2">
    <location>
        <begin position="347"/>
        <end position="518"/>
    </location>
</feature>
<gene>
    <name evidence="3" type="ORF">BRENAR_LOCUS1578</name>
</gene>